<dbReference type="EMBL" id="CM042052">
    <property type="protein sequence ID" value="KAI3718691.1"/>
    <property type="molecule type" value="Genomic_DNA"/>
</dbReference>
<sequence length="80" mass="9374">MSLLQLTHDQVDPYHQEGRRTKHETNLLFGPSDRINLGRTSCLVLNASKTYSWQRSEFIRSISTLLTTKHKTIVQKRDYL</sequence>
<evidence type="ECO:0000313" key="1">
    <source>
        <dbReference type="EMBL" id="KAI3718691.1"/>
    </source>
</evidence>
<keyword evidence="2" id="KW-1185">Reference proteome</keyword>
<organism evidence="1 2">
    <name type="scientific">Arctium lappa</name>
    <name type="common">Greater burdock</name>
    <name type="synonym">Lappa major</name>
    <dbReference type="NCBI Taxonomy" id="4217"/>
    <lineage>
        <taxon>Eukaryota</taxon>
        <taxon>Viridiplantae</taxon>
        <taxon>Streptophyta</taxon>
        <taxon>Embryophyta</taxon>
        <taxon>Tracheophyta</taxon>
        <taxon>Spermatophyta</taxon>
        <taxon>Magnoliopsida</taxon>
        <taxon>eudicotyledons</taxon>
        <taxon>Gunneridae</taxon>
        <taxon>Pentapetalae</taxon>
        <taxon>asterids</taxon>
        <taxon>campanulids</taxon>
        <taxon>Asterales</taxon>
        <taxon>Asteraceae</taxon>
        <taxon>Carduoideae</taxon>
        <taxon>Cardueae</taxon>
        <taxon>Arctiinae</taxon>
        <taxon>Arctium</taxon>
    </lineage>
</organism>
<accession>A0ACB9BAB4</accession>
<gene>
    <name evidence="1" type="ORF">L6452_19571</name>
</gene>
<dbReference type="Proteomes" id="UP001055879">
    <property type="component" value="Linkage Group LG06"/>
</dbReference>
<reference evidence="1 2" key="2">
    <citation type="journal article" date="2022" name="Mol. Ecol. Resour.">
        <title>The genomes of chicory, endive, great burdock and yacon provide insights into Asteraceae paleo-polyploidization history and plant inulin production.</title>
        <authorList>
            <person name="Fan W."/>
            <person name="Wang S."/>
            <person name="Wang H."/>
            <person name="Wang A."/>
            <person name="Jiang F."/>
            <person name="Liu H."/>
            <person name="Zhao H."/>
            <person name="Xu D."/>
            <person name="Zhang Y."/>
        </authorList>
    </citation>
    <scope>NUCLEOTIDE SEQUENCE [LARGE SCALE GENOMIC DNA]</scope>
    <source>
        <strain evidence="2">cv. Niubang</strain>
    </source>
</reference>
<comment type="caution">
    <text evidence="1">The sequence shown here is derived from an EMBL/GenBank/DDBJ whole genome shotgun (WGS) entry which is preliminary data.</text>
</comment>
<proteinExistence type="predicted"/>
<reference evidence="2" key="1">
    <citation type="journal article" date="2022" name="Mol. Ecol. Resour.">
        <title>The genomes of chicory, endive, great burdock and yacon provide insights into Asteraceae palaeo-polyploidization history and plant inulin production.</title>
        <authorList>
            <person name="Fan W."/>
            <person name="Wang S."/>
            <person name="Wang H."/>
            <person name="Wang A."/>
            <person name="Jiang F."/>
            <person name="Liu H."/>
            <person name="Zhao H."/>
            <person name="Xu D."/>
            <person name="Zhang Y."/>
        </authorList>
    </citation>
    <scope>NUCLEOTIDE SEQUENCE [LARGE SCALE GENOMIC DNA]</scope>
    <source>
        <strain evidence="2">cv. Niubang</strain>
    </source>
</reference>
<protein>
    <submittedName>
        <fullName evidence="1">Uncharacterized protein</fullName>
    </submittedName>
</protein>
<evidence type="ECO:0000313" key="2">
    <source>
        <dbReference type="Proteomes" id="UP001055879"/>
    </source>
</evidence>
<name>A0ACB9BAB4_ARCLA</name>